<dbReference type="AlphaFoldDB" id="A0AAW1YFA6"/>
<evidence type="ECO:0000313" key="2">
    <source>
        <dbReference type="EMBL" id="KAK9947433.1"/>
    </source>
</evidence>
<name>A0AAW1YFA6_RUBAR</name>
<dbReference type="EMBL" id="JBEDUW010000001">
    <property type="protein sequence ID" value="KAK9947433.1"/>
    <property type="molecule type" value="Genomic_DNA"/>
</dbReference>
<evidence type="ECO:0000313" key="3">
    <source>
        <dbReference type="Proteomes" id="UP001457282"/>
    </source>
</evidence>
<organism evidence="2 3">
    <name type="scientific">Rubus argutus</name>
    <name type="common">Southern blackberry</name>
    <dbReference type="NCBI Taxonomy" id="59490"/>
    <lineage>
        <taxon>Eukaryota</taxon>
        <taxon>Viridiplantae</taxon>
        <taxon>Streptophyta</taxon>
        <taxon>Embryophyta</taxon>
        <taxon>Tracheophyta</taxon>
        <taxon>Spermatophyta</taxon>
        <taxon>Magnoliopsida</taxon>
        <taxon>eudicotyledons</taxon>
        <taxon>Gunneridae</taxon>
        <taxon>Pentapetalae</taxon>
        <taxon>rosids</taxon>
        <taxon>fabids</taxon>
        <taxon>Rosales</taxon>
        <taxon>Rosaceae</taxon>
        <taxon>Rosoideae</taxon>
        <taxon>Rosoideae incertae sedis</taxon>
        <taxon>Rubus</taxon>
    </lineage>
</organism>
<protein>
    <submittedName>
        <fullName evidence="2">Uncharacterized protein</fullName>
    </submittedName>
</protein>
<reference evidence="2 3" key="1">
    <citation type="journal article" date="2023" name="G3 (Bethesda)">
        <title>A chromosome-length genome assembly and annotation of blackberry (Rubus argutus, cv. 'Hillquist').</title>
        <authorList>
            <person name="Bruna T."/>
            <person name="Aryal R."/>
            <person name="Dudchenko O."/>
            <person name="Sargent D.J."/>
            <person name="Mead D."/>
            <person name="Buti M."/>
            <person name="Cavallini A."/>
            <person name="Hytonen T."/>
            <person name="Andres J."/>
            <person name="Pham M."/>
            <person name="Weisz D."/>
            <person name="Mascagni F."/>
            <person name="Usai G."/>
            <person name="Natali L."/>
            <person name="Bassil N."/>
            <person name="Fernandez G.E."/>
            <person name="Lomsadze A."/>
            <person name="Armour M."/>
            <person name="Olukolu B."/>
            <person name="Poorten T."/>
            <person name="Britton C."/>
            <person name="Davik J."/>
            <person name="Ashrafi H."/>
            <person name="Aiden E.L."/>
            <person name="Borodovsky M."/>
            <person name="Worthington M."/>
        </authorList>
    </citation>
    <scope>NUCLEOTIDE SEQUENCE [LARGE SCALE GENOMIC DNA]</scope>
    <source>
        <strain evidence="2">PI 553951</strain>
    </source>
</reference>
<accession>A0AAW1YFA6</accession>
<gene>
    <name evidence="2" type="ORF">M0R45_003059</name>
</gene>
<proteinExistence type="predicted"/>
<evidence type="ECO:0000256" key="1">
    <source>
        <dbReference type="SAM" id="MobiDB-lite"/>
    </source>
</evidence>
<keyword evidence="3" id="KW-1185">Reference proteome</keyword>
<feature type="region of interest" description="Disordered" evidence="1">
    <location>
        <begin position="1"/>
        <end position="38"/>
    </location>
</feature>
<dbReference type="Proteomes" id="UP001457282">
    <property type="component" value="Unassembled WGS sequence"/>
</dbReference>
<comment type="caution">
    <text evidence="2">The sequence shown here is derived from an EMBL/GenBank/DDBJ whole genome shotgun (WGS) entry which is preliminary data.</text>
</comment>
<feature type="compositionally biased region" description="Acidic residues" evidence="1">
    <location>
        <begin position="1"/>
        <end position="36"/>
    </location>
</feature>
<sequence>MEEEVQVNMDLQEEGTEDPEGEGKEDSEEEGTEDPEEVAKVDQVITAMEEEEDTEDKVITAMEEEEEEDTVDKVDMVAVDHGARLRTYGVVRTVVAACLNKSLCYHFLLSWVVDQILASGARGVDRSCV</sequence>